<dbReference type="InterPro" id="IPR033923">
    <property type="entry name" value="PAK_BD"/>
</dbReference>
<dbReference type="GO" id="GO:0005524">
    <property type="term" value="F:ATP binding"/>
    <property type="evidence" value="ECO:0007669"/>
    <property type="project" value="UniProtKB-KW"/>
</dbReference>
<feature type="region of interest" description="Disordered" evidence="7">
    <location>
        <begin position="27"/>
        <end position="47"/>
    </location>
</feature>
<dbReference type="FunFam" id="3.90.810.10:FF:000001">
    <property type="entry name" value="Non-specific serine/threonine protein kinase"/>
    <property type="match status" value="1"/>
</dbReference>
<sequence>MSDNGELEDKPPAPPVRMSSAIFSAGGKDQLATNNSFKPLPSVPEERKPRHKIISIFYSNEKGKIKKKEKERPEISPPSDFEHTIHVGFDAVTGEFTGMPEQWARLLQTSNITKLEQKKNPQAVLDVLKFYDSKDTAKQKYLSFSAPGESQCKCELCLFF</sequence>
<feature type="domain" description="CRIB" evidence="8">
    <location>
        <begin position="75"/>
        <end position="88"/>
    </location>
</feature>
<keyword evidence="2" id="KW-0723">Serine/threonine-protein kinase</keyword>
<keyword evidence="5" id="KW-0418">Kinase</keyword>
<name>A0A8C0VE60_CYACU</name>
<keyword evidence="3" id="KW-0808">Transferase</keyword>
<reference evidence="9" key="2">
    <citation type="submission" date="2025-09" db="UniProtKB">
        <authorList>
            <consortium name="Ensembl"/>
        </authorList>
    </citation>
    <scope>IDENTIFICATION</scope>
</reference>
<dbReference type="PROSITE" id="PS50108">
    <property type="entry name" value="CRIB"/>
    <property type="match status" value="1"/>
</dbReference>
<evidence type="ECO:0000256" key="6">
    <source>
        <dbReference type="ARBA" id="ARBA00022840"/>
    </source>
</evidence>
<dbReference type="InterPro" id="IPR000095">
    <property type="entry name" value="CRIB_dom"/>
</dbReference>
<evidence type="ECO:0000256" key="4">
    <source>
        <dbReference type="ARBA" id="ARBA00022741"/>
    </source>
</evidence>
<proteinExistence type="predicted"/>
<dbReference type="InterPro" id="IPR036936">
    <property type="entry name" value="CRIB_dom_sf"/>
</dbReference>
<organism evidence="9 10">
    <name type="scientific">Cyanistes caeruleus</name>
    <name type="common">Eurasian blue tit</name>
    <name type="synonym">Parus caeruleus</name>
    <dbReference type="NCBI Taxonomy" id="156563"/>
    <lineage>
        <taxon>Eukaryota</taxon>
        <taxon>Metazoa</taxon>
        <taxon>Chordata</taxon>
        <taxon>Craniata</taxon>
        <taxon>Vertebrata</taxon>
        <taxon>Euteleostomi</taxon>
        <taxon>Archelosauria</taxon>
        <taxon>Archosauria</taxon>
        <taxon>Dinosauria</taxon>
        <taxon>Saurischia</taxon>
        <taxon>Theropoda</taxon>
        <taxon>Coelurosauria</taxon>
        <taxon>Aves</taxon>
        <taxon>Neognathae</taxon>
        <taxon>Neoaves</taxon>
        <taxon>Telluraves</taxon>
        <taxon>Australaves</taxon>
        <taxon>Passeriformes</taxon>
        <taxon>Paridae</taxon>
        <taxon>Cyanistes</taxon>
    </lineage>
</organism>
<keyword evidence="6" id="KW-0067">ATP-binding</keyword>
<evidence type="ECO:0000313" key="10">
    <source>
        <dbReference type="Proteomes" id="UP000694410"/>
    </source>
</evidence>
<dbReference type="AlphaFoldDB" id="A0A8C0VE60"/>
<evidence type="ECO:0000256" key="3">
    <source>
        <dbReference type="ARBA" id="ARBA00022679"/>
    </source>
</evidence>
<evidence type="ECO:0000256" key="1">
    <source>
        <dbReference type="ARBA" id="ARBA00012513"/>
    </source>
</evidence>
<dbReference type="Gene3D" id="3.90.810.10">
    <property type="entry name" value="CRIB domain"/>
    <property type="match status" value="1"/>
</dbReference>
<evidence type="ECO:0000256" key="2">
    <source>
        <dbReference type="ARBA" id="ARBA00022527"/>
    </source>
</evidence>
<feature type="region of interest" description="Disordered" evidence="7">
    <location>
        <begin position="1"/>
        <end position="20"/>
    </location>
</feature>
<dbReference type="EC" id="2.7.11.1" evidence="1"/>
<evidence type="ECO:0000313" key="9">
    <source>
        <dbReference type="Ensembl" id="ENSCCEP00000022799.1"/>
    </source>
</evidence>
<keyword evidence="4" id="KW-0547">Nucleotide-binding</keyword>
<keyword evidence="10" id="KW-1185">Reference proteome</keyword>
<evidence type="ECO:0000259" key="8">
    <source>
        <dbReference type="PROSITE" id="PS50108"/>
    </source>
</evidence>
<dbReference type="Ensembl" id="ENSCCET00000034580.1">
    <property type="protein sequence ID" value="ENSCCEP00000022799.1"/>
    <property type="gene ID" value="ENSCCEG00000020493.1"/>
</dbReference>
<dbReference type="Pfam" id="PF00786">
    <property type="entry name" value="PBD"/>
    <property type="match status" value="1"/>
</dbReference>
<dbReference type="SMART" id="SM00285">
    <property type="entry name" value="PBD"/>
    <property type="match status" value="1"/>
</dbReference>
<gene>
    <name evidence="9" type="primary">PAK2</name>
</gene>
<evidence type="ECO:0000256" key="7">
    <source>
        <dbReference type="SAM" id="MobiDB-lite"/>
    </source>
</evidence>
<reference evidence="9" key="1">
    <citation type="submission" date="2025-08" db="UniProtKB">
        <authorList>
            <consortium name="Ensembl"/>
        </authorList>
    </citation>
    <scope>IDENTIFICATION</scope>
</reference>
<protein>
    <recommendedName>
        <fullName evidence="1">non-specific serine/threonine protein kinase</fullName>
        <ecNumber evidence="1">2.7.11.1</ecNumber>
    </recommendedName>
</protein>
<dbReference type="CDD" id="cd01093">
    <property type="entry name" value="CRIB_PAK_like"/>
    <property type="match status" value="1"/>
</dbReference>
<dbReference type="Proteomes" id="UP000694410">
    <property type="component" value="Unplaced"/>
</dbReference>
<dbReference type="GO" id="GO:0004674">
    <property type="term" value="F:protein serine/threonine kinase activity"/>
    <property type="evidence" value="ECO:0007669"/>
    <property type="project" value="UniProtKB-KW"/>
</dbReference>
<accession>A0A8C0VE60</accession>
<evidence type="ECO:0000256" key="5">
    <source>
        <dbReference type="ARBA" id="ARBA00022777"/>
    </source>
</evidence>